<dbReference type="InterPro" id="IPR050131">
    <property type="entry name" value="Peptidase_S8_subtilisin-like"/>
</dbReference>
<dbReference type="Proteomes" id="UP000199501">
    <property type="component" value="Unassembled WGS sequence"/>
</dbReference>
<organism evidence="7 8">
    <name type="scientific">Actinokineospora iranica</name>
    <dbReference type="NCBI Taxonomy" id="1271860"/>
    <lineage>
        <taxon>Bacteria</taxon>
        <taxon>Bacillati</taxon>
        <taxon>Actinomycetota</taxon>
        <taxon>Actinomycetes</taxon>
        <taxon>Pseudonocardiales</taxon>
        <taxon>Pseudonocardiaceae</taxon>
        <taxon>Actinokineospora</taxon>
    </lineage>
</organism>
<keyword evidence="2 5" id="KW-0645">Protease</keyword>
<evidence type="ECO:0000313" key="8">
    <source>
        <dbReference type="Proteomes" id="UP000199501"/>
    </source>
</evidence>
<dbReference type="GO" id="GO:0004252">
    <property type="term" value="F:serine-type endopeptidase activity"/>
    <property type="evidence" value="ECO:0007669"/>
    <property type="project" value="UniProtKB-UniRule"/>
</dbReference>
<keyword evidence="4 5" id="KW-0720">Serine protease</keyword>
<gene>
    <name evidence="7" type="ORF">SAMN05216174_102423</name>
</gene>
<dbReference type="GO" id="GO:0005615">
    <property type="term" value="C:extracellular space"/>
    <property type="evidence" value="ECO:0007669"/>
    <property type="project" value="TreeGrafter"/>
</dbReference>
<dbReference type="PANTHER" id="PTHR43806">
    <property type="entry name" value="PEPTIDASE S8"/>
    <property type="match status" value="1"/>
</dbReference>
<dbReference type="PROSITE" id="PS51892">
    <property type="entry name" value="SUBTILASE"/>
    <property type="match status" value="1"/>
</dbReference>
<dbReference type="PROSITE" id="PS00138">
    <property type="entry name" value="SUBTILASE_SER"/>
    <property type="match status" value="1"/>
</dbReference>
<comment type="similarity">
    <text evidence="1 5">Belongs to the peptidase S8 family.</text>
</comment>
<evidence type="ECO:0000256" key="4">
    <source>
        <dbReference type="ARBA" id="ARBA00022825"/>
    </source>
</evidence>
<feature type="domain" description="Peptidase S8/S53" evidence="6">
    <location>
        <begin position="207"/>
        <end position="493"/>
    </location>
</feature>
<evidence type="ECO:0000256" key="2">
    <source>
        <dbReference type="ARBA" id="ARBA00022670"/>
    </source>
</evidence>
<name>A0A1G6M8G1_9PSEU</name>
<evidence type="ECO:0000313" key="7">
    <source>
        <dbReference type="EMBL" id="SDC51773.1"/>
    </source>
</evidence>
<sequence length="531" mass="57085">MAIRFVRRRLDMIPKGEAERGTSARLRVPQDLLDRHGGRVLDPERAEVAAGWPRPRPTAYRRRVLLIPNDILGDDTRVEAINEVMGASGLAPIDAAADRRVARPVVLRPSGDGDPDDVDSWAVLQRLRTAADRDDCVLDRDAVERISLDHLMFSAVTITGTPWDTNGEVVDGSYRRSTRGASRVPVALALEPPDRGKVGTDRLTRRPVIAVLDSGIGPHPWFGIPDRATPPPREGFLSVLDEAQEAIRQNAVPGSPSLLDYWDAPAESDTLIRDIDSNIGHGTFIAGIVRQVAPKADVLAVRVMHSDGIAHGSDVLAALWEISRRVERAQNPALGRQDEMVDIVSLSLGYLDETPADAKYTTHVAEVVNRLTEQGVLVVAAAGNQSTSRRYYPAALAETPEQPGAGPQVISVGALNPNATKTVFSNDGDWVTCWATGAGVVSTFPTDVSGPRQPDFADEHRCGLDPDDFSSGFAVWDGTSFAAPMAAAALANALIEVGACDTGLGLANVDPDTVVKRAWAALERCYEQHAA</sequence>
<protein>
    <submittedName>
        <fullName evidence="7">Subtilase family protein</fullName>
    </submittedName>
</protein>
<feature type="active site" description="Charge relay system" evidence="5">
    <location>
        <position position="213"/>
    </location>
</feature>
<proteinExistence type="inferred from homology"/>
<evidence type="ECO:0000259" key="6">
    <source>
        <dbReference type="Pfam" id="PF00082"/>
    </source>
</evidence>
<keyword evidence="8" id="KW-1185">Reference proteome</keyword>
<evidence type="ECO:0000256" key="5">
    <source>
        <dbReference type="PROSITE-ProRule" id="PRU01240"/>
    </source>
</evidence>
<dbReference type="AlphaFoldDB" id="A0A1G6M8G1"/>
<reference evidence="8" key="1">
    <citation type="submission" date="2016-10" db="EMBL/GenBank/DDBJ databases">
        <authorList>
            <person name="Varghese N."/>
            <person name="Submissions S."/>
        </authorList>
    </citation>
    <scope>NUCLEOTIDE SEQUENCE [LARGE SCALE GENOMIC DNA]</scope>
    <source>
        <strain evidence="8">IBRC-M 10403</strain>
    </source>
</reference>
<feature type="active site" description="Charge relay system" evidence="5">
    <location>
        <position position="281"/>
    </location>
</feature>
<dbReference type="InterPro" id="IPR023828">
    <property type="entry name" value="Peptidase_S8_Ser-AS"/>
</dbReference>
<feature type="active site" description="Charge relay system" evidence="5">
    <location>
        <position position="480"/>
    </location>
</feature>
<dbReference type="Pfam" id="PF00082">
    <property type="entry name" value="Peptidase_S8"/>
    <property type="match status" value="1"/>
</dbReference>
<dbReference type="PANTHER" id="PTHR43806:SF11">
    <property type="entry name" value="CEREVISIN-RELATED"/>
    <property type="match status" value="1"/>
</dbReference>
<keyword evidence="3 5" id="KW-0378">Hydrolase</keyword>
<accession>A0A1G6M8G1</accession>
<dbReference type="GO" id="GO:0006508">
    <property type="term" value="P:proteolysis"/>
    <property type="evidence" value="ECO:0007669"/>
    <property type="project" value="UniProtKB-KW"/>
</dbReference>
<evidence type="ECO:0000256" key="1">
    <source>
        <dbReference type="ARBA" id="ARBA00011073"/>
    </source>
</evidence>
<dbReference type="SUPFAM" id="SSF52743">
    <property type="entry name" value="Subtilisin-like"/>
    <property type="match status" value="1"/>
</dbReference>
<dbReference type="InterPro" id="IPR000209">
    <property type="entry name" value="Peptidase_S8/S53_dom"/>
</dbReference>
<dbReference type="Gene3D" id="3.40.50.200">
    <property type="entry name" value="Peptidase S8/S53 domain"/>
    <property type="match status" value="1"/>
</dbReference>
<dbReference type="EMBL" id="FMZZ01000002">
    <property type="protein sequence ID" value="SDC51773.1"/>
    <property type="molecule type" value="Genomic_DNA"/>
</dbReference>
<dbReference type="STRING" id="1271860.SAMN05216174_102423"/>
<dbReference type="InterPro" id="IPR036852">
    <property type="entry name" value="Peptidase_S8/S53_dom_sf"/>
</dbReference>
<evidence type="ECO:0000256" key="3">
    <source>
        <dbReference type="ARBA" id="ARBA00022801"/>
    </source>
</evidence>